<sequence>MKNWFVSVLAALALLGCADNTAGLRVDGATQRVLIGDNVLAGRLHIEDISSSMVNGHTRGVVRLLSNYRGDQNLQYRFYWYDAQGLEVNTQPGAWKQIVIHGEETVSLSEVSVKPDGTQFRVQIRAAND</sequence>
<proteinExistence type="predicted"/>
<accession>A0A975UCI8</accession>
<evidence type="ECO:0000256" key="1">
    <source>
        <dbReference type="SAM" id="SignalP"/>
    </source>
</evidence>
<dbReference type="CDD" id="cd09030">
    <property type="entry name" value="DUF1425"/>
    <property type="match status" value="1"/>
</dbReference>
<dbReference type="KEGG" id="vos:KNV97_12950"/>
<gene>
    <name evidence="2" type="ORF">KNV97_12950</name>
</gene>
<dbReference type="Proteomes" id="UP000694232">
    <property type="component" value="Chromosome 1"/>
</dbReference>
<dbReference type="PROSITE" id="PS51257">
    <property type="entry name" value="PROKAR_LIPOPROTEIN"/>
    <property type="match status" value="1"/>
</dbReference>
<dbReference type="InterPro" id="IPR010824">
    <property type="entry name" value="DUF1425"/>
</dbReference>
<dbReference type="EMBL" id="CP076643">
    <property type="protein sequence ID" value="QXO19100.1"/>
    <property type="molecule type" value="Genomic_DNA"/>
</dbReference>
<keyword evidence="1" id="KW-0732">Signal</keyword>
<dbReference type="Pfam" id="PF07233">
    <property type="entry name" value="DUF1425"/>
    <property type="match status" value="1"/>
</dbReference>
<dbReference type="RefSeq" id="WP_136484233.1">
    <property type="nucleotide sequence ID" value="NZ_CP076643.1"/>
</dbReference>
<feature type="chain" id="PRO_5036995045" evidence="1">
    <location>
        <begin position="23"/>
        <end position="129"/>
    </location>
</feature>
<evidence type="ECO:0000313" key="3">
    <source>
        <dbReference type="Proteomes" id="UP000694232"/>
    </source>
</evidence>
<organism evidence="2 3">
    <name type="scientific">Vibrio ostreae</name>
    <dbReference type="NCBI Taxonomy" id="2841925"/>
    <lineage>
        <taxon>Bacteria</taxon>
        <taxon>Pseudomonadati</taxon>
        <taxon>Pseudomonadota</taxon>
        <taxon>Gammaproteobacteria</taxon>
        <taxon>Vibrionales</taxon>
        <taxon>Vibrionaceae</taxon>
        <taxon>Vibrio</taxon>
    </lineage>
</organism>
<dbReference type="Gene3D" id="2.60.40.3230">
    <property type="match status" value="1"/>
</dbReference>
<keyword evidence="3" id="KW-1185">Reference proteome</keyword>
<dbReference type="InterPro" id="IPR038483">
    <property type="entry name" value="YcfL-like_sf"/>
</dbReference>
<name>A0A975UCI8_9VIBR</name>
<dbReference type="AlphaFoldDB" id="A0A975UCI8"/>
<evidence type="ECO:0000313" key="2">
    <source>
        <dbReference type="EMBL" id="QXO19100.1"/>
    </source>
</evidence>
<reference evidence="2" key="1">
    <citation type="submission" date="2021-06" db="EMBL/GenBank/DDBJ databases">
        <title>Vibrio nov. sp., novel gut bacterium isolated from Yellow Sea oyster.</title>
        <authorList>
            <person name="Muhammad N."/>
            <person name="Nguyen T.H."/>
            <person name="Lee Y.-J."/>
            <person name="Ko J."/>
            <person name="Kim S.-G."/>
        </authorList>
    </citation>
    <scope>NUCLEOTIDE SEQUENCE</scope>
    <source>
        <strain evidence="2">OG9-811</strain>
    </source>
</reference>
<protein>
    <submittedName>
        <fullName evidence="2">YcfL family protein</fullName>
    </submittedName>
</protein>
<feature type="signal peptide" evidence="1">
    <location>
        <begin position="1"/>
        <end position="22"/>
    </location>
</feature>